<protein>
    <submittedName>
        <fullName evidence="2">Transposase</fullName>
    </submittedName>
</protein>
<sequence>MIYFRHLLPTNRLETYTLPDAYSIDLRTRVVDTWEANEGSQAAIAKRFYVSPSSVERWIKLKRETGSLQPRPRLGSQHSRKLIKEHQAALKKWNIPLRDLTLKELAQRLYDGFSVQIEISQISRTLSKIGWTRKKALLILAGSERMSRDVDWPGQW</sequence>
<dbReference type="OrthoDB" id="5572758at2"/>
<feature type="domain" description="Transposase Synechocystis PCC 6803" evidence="1">
    <location>
        <begin position="21"/>
        <end position="139"/>
    </location>
</feature>
<proteinExistence type="predicted"/>
<reference evidence="2 3" key="1">
    <citation type="submission" date="2018-06" db="EMBL/GenBank/DDBJ databases">
        <title>Lujinxingia sediminis gen. nov. sp. nov., a new facultative anaerobic member of the class Deltaproteobacteria, and proposal of Lujinxingaceae fam. nov.</title>
        <authorList>
            <person name="Guo L.-Y."/>
            <person name="Li C.-M."/>
            <person name="Wang S."/>
            <person name="Du Z.-J."/>
        </authorList>
    </citation>
    <scope>NUCLEOTIDE SEQUENCE [LARGE SCALE GENOMIC DNA]</scope>
    <source>
        <strain evidence="2 3">FA350</strain>
    </source>
</reference>
<dbReference type="Pfam" id="PF01710">
    <property type="entry name" value="HTH_Tnp_IS630"/>
    <property type="match status" value="1"/>
</dbReference>
<gene>
    <name evidence="2" type="ORF">DN745_15100</name>
</gene>
<evidence type="ECO:0000313" key="2">
    <source>
        <dbReference type="EMBL" id="AWV90581.1"/>
    </source>
</evidence>
<keyword evidence="3" id="KW-1185">Reference proteome</keyword>
<dbReference type="SUPFAM" id="SSF46689">
    <property type="entry name" value="Homeodomain-like"/>
    <property type="match status" value="1"/>
</dbReference>
<dbReference type="Proteomes" id="UP000249799">
    <property type="component" value="Chromosome"/>
</dbReference>
<accession>A0A2Z4FNI1</accession>
<dbReference type="RefSeq" id="WP_111336110.1">
    <property type="nucleotide sequence ID" value="NZ_SNXT01000020.1"/>
</dbReference>
<organism evidence="2 3">
    <name type="scientific">Bradymonas sediminis</name>
    <dbReference type="NCBI Taxonomy" id="1548548"/>
    <lineage>
        <taxon>Bacteria</taxon>
        <taxon>Deltaproteobacteria</taxon>
        <taxon>Bradymonadales</taxon>
        <taxon>Bradymonadaceae</taxon>
        <taxon>Bradymonas</taxon>
    </lineage>
</organism>
<dbReference type="InterPro" id="IPR009057">
    <property type="entry name" value="Homeodomain-like_sf"/>
</dbReference>
<dbReference type="InterPro" id="IPR036388">
    <property type="entry name" value="WH-like_DNA-bd_sf"/>
</dbReference>
<dbReference type="KEGG" id="bsed:DN745_15100"/>
<dbReference type="EMBL" id="CP030032">
    <property type="protein sequence ID" value="AWV90581.1"/>
    <property type="molecule type" value="Genomic_DNA"/>
</dbReference>
<dbReference type="AlphaFoldDB" id="A0A2Z4FNI1"/>
<evidence type="ECO:0000313" key="3">
    <source>
        <dbReference type="Proteomes" id="UP000249799"/>
    </source>
</evidence>
<name>A0A2Z4FNI1_9DELT</name>
<dbReference type="InterPro" id="IPR002622">
    <property type="entry name" value="Transposase_14"/>
</dbReference>
<dbReference type="Gene3D" id="1.10.10.10">
    <property type="entry name" value="Winged helix-like DNA-binding domain superfamily/Winged helix DNA-binding domain"/>
    <property type="match status" value="1"/>
</dbReference>
<evidence type="ECO:0000259" key="1">
    <source>
        <dbReference type="Pfam" id="PF01710"/>
    </source>
</evidence>